<dbReference type="Proteomes" id="UP000310529">
    <property type="component" value="Chromosome"/>
</dbReference>
<dbReference type="AlphaFoldDB" id="A0A4P8C991"/>
<sequence>MTYKERCVQALSCEGHGYAIQKAPAFRTPVKAA</sequence>
<reference evidence="1 2" key="1">
    <citation type="submission" date="2018-08" db="EMBL/GenBank/DDBJ databases">
        <title>Food and Water Consortium WGS.</title>
        <authorList>
            <person name="Tyson S."/>
            <person name="Peterson C.-L."/>
            <person name="Olson A."/>
            <person name="Tyler S."/>
            <person name="Cabral J."/>
            <person name="Lynch T."/>
            <person name="Knox N."/>
            <person name="Van Domselaar G."/>
            <person name="Graham M."/>
        </authorList>
    </citation>
    <scope>NUCLEOTIDE SEQUENCE [LARGE SCALE GENOMIC DNA]</scope>
    <source>
        <strain evidence="1 2">FWSEC0002</strain>
    </source>
</reference>
<gene>
    <name evidence="1" type="ORF">CCU01_029395</name>
</gene>
<organism evidence="1 2">
    <name type="scientific">Escherichia coli O145:NM</name>
    <dbReference type="NCBI Taxonomy" id="991919"/>
    <lineage>
        <taxon>Bacteria</taxon>
        <taxon>Pseudomonadati</taxon>
        <taxon>Pseudomonadota</taxon>
        <taxon>Gammaproteobacteria</taxon>
        <taxon>Enterobacterales</taxon>
        <taxon>Enterobacteriaceae</taxon>
        <taxon>Escherichia</taxon>
    </lineage>
</organism>
<evidence type="ECO:0000313" key="2">
    <source>
        <dbReference type="Proteomes" id="UP000310529"/>
    </source>
</evidence>
<protein>
    <submittedName>
        <fullName evidence="1">Uncharacterized protein</fullName>
    </submittedName>
</protein>
<evidence type="ECO:0000313" key="1">
    <source>
        <dbReference type="EMBL" id="QCH96501.1"/>
    </source>
</evidence>
<accession>A0A4P8C991</accession>
<dbReference type="EMBL" id="CP031919">
    <property type="protein sequence ID" value="QCH96501.1"/>
    <property type="molecule type" value="Genomic_DNA"/>
</dbReference>
<name>A0A4P8C991_ECOLX</name>
<proteinExistence type="predicted"/>